<keyword evidence="8 10" id="KW-1133">Transmembrane helix</keyword>
<keyword evidence="9 10" id="KW-0472">Membrane</keyword>
<dbReference type="GO" id="GO:0050185">
    <property type="term" value="F:phosphatidylinositol deacylase activity"/>
    <property type="evidence" value="ECO:0007669"/>
    <property type="project" value="TreeGrafter"/>
</dbReference>
<feature type="transmembrane region" description="Helical" evidence="10">
    <location>
        <begin position="799"/>
        <end position="817"/>
    </location>
</feature>
<dbReference type="Pfam" id="PF07819">
    <property type="entry name" value="PGAP1"/>
    <property type="match status" value="1"/>
</dbReference>
<feature type="transmembrane region" description="Helical" evidence="10">
    <location>
        <begin position="667"/>
        <end position="693"/>
    </location>
</feature>
<comment type="caution">
    <text evidence="12">The sequence shown here is derived from an EMBL/GenBank/DDBJ whole genome shotgun (WGS) entry which is preliminary data.</text>
</comment>
<evidence type="ECO:0000313" key="12">
    <source>
        <dbReference type="EMBL" id="KHN87021.1"/>
    </source>
</evidence>
<comment type="similarity">
    <text evidence="2 10">Belongs to the GPI inositol-deacylase family.</text>
</comment>
<dbReference type="GO" id="GO:0005789">
    <property type="term" value="C:endoplasmic reticulum membrane"/>
    <property type="evidence" value="ECO:0007669"/>
    <property type="project" value="UniProtKB-SubCell"/>
</dbReference>
<keyword evidence="5 10" id="KW-0378">Hydrolase</keyword>
<dbReference type="STRING" id="6265.A0A0B2VTZ1"/>
<dbReference type="SUPFAM" id="SSF53474">
    <property type="entry name" value="alpha/beta-Hydrolases"/>
    <property type="match status" value="1"/>
</dbReference>
<dbReference type="InterPro" id="IPR039529">
    <property type="entry name" value="PGAP1/BST1"/>
</dbReference>
<dbReference type="EC" id="3.1.-.-" evidence="10"/>
<evidence type="ECO:0000256" key="4">
    <source>
        <dbReference type="ARBA" id="ARBA00022692"/>
    </source>
</evidence>
<gene>
    <name evidence="12" type="primary">Pgap1</name>
    <name evidence="12" type="ORF">Tcan_15213</name>
</gene>
<dbReference type="GO" id="GO:0006505">
    <property type="term" value="P:GPI anchor metabolic process"/>
    <property type="evidence" value="ECO:0007669"/>
    <property type="project" value="TreeGrafter"/>
</dbReference>
<dbReference type="Proteomes" id="UP000031036">
    <property type="component" value="Unassembled WGS sequence"/>
</dbReference>
<dbReference type="PANTHER" id="PTHR15495">
    <property type="entry name" value="NEGATIVE REGULATOR OF VESICLE FORMATION-RELATED"/>
    <property type="match status" value="1"/>
</dbReference>
<feature type="transmembrane region" description="Helical" evidence="10">
    <location>
        <begin position="776"/>
        <end position="793"/>
    </location>
</feature>
<sequence>MRKLQALVSALICAFGMTIVVFVLRYRPTINKCNMTYMYRFMHFMPIEISVNSSTIGDNDAAKFYSFSSSFQSYSTILYGEGVYANNFLSTGRVSGIPVIFVPGNGGSSRQVRSLGSLLHNKTESRKSPFTFDVFAVDFNEELTGIAGMYLERQIRYVEAVVEHIWNLYSPPPQGIVFVAHSMGGVVVRSLLRNPYFDASRIALIVTLATPHSAPPEPLDDFLANAYVQMKDVWEKRKEELSHVRVVSISGGLRDVLVPDDLTDDAAVIHFSTSSIDGVELDADHLCIVWCNQLVRITSRLLFEYASSPKKFASGADRIIHRLFSSNGRVRENKTTGVGAIADGVTIMVNRIPSVVRNSASLPLKYSLSVSVGDWVFLTLAAFSSYLLVNEQPYEGMHTLGKHEYCLLPANIASQSSVVLYPREAIRAVAVFENTLTKTAVSVNSVSLFASLLLPLWESGINGTSVAVVLPVKFEGVVIAVEAELKEISCNGKAKGVSRVEFGSGGSRRVSDRNGPYDSVVGFSSDGIEKDELVLFILDSQCQYDASLRTNYAYTLQLLIRKNLFTAVFHITAYLMCAWIASTILNNVGPRALDSDRSVFILTAFLYMCFVVMSKMNDGIFAAFFALFVYIIVSLLQEMALLTIGFMTLVSNSMIYTRYYGLRPFDGMLFVVFFTIKTSNGFIMLTILILASIMELLKTTSTKSVLELRKDSPLVLLTVAHLLALLCFGPFCACSVWNVLKYGVESLSVYEDPARFPSYLLCIALFLRSVFSRQCFSWLSCVPVVALAVLASTDDKTTLSYLGVVLTTIIGVMRSSIGNRVTEVRQT</sequence>
<evidence type="ECO:0000256" key="8">
    <source>
        <dbReference type="ARBA" id="ARBA00022989"/>
    </source>
</evidence>
<comment type="subcellular location">
    <subcellularLocation>
        <location evidence="1">Endoplasmic reticulum membrane</location>
        <topology evidence="1">Multi-pass membrane protein</topology>
    </subcellularLocation>
</comment>
<dbReference type="AlphaFoldDB" id="A0A0B2VTZ1"/>
<feature type="transmembrane region" description="Helical" evidence="10">
    <location>
        <begin position="564"/>
        <end position="585"/>
    </location>
</feature>
<evidence type="ECO:0000259" key="11">
    <source>
        <dbReference type="Pfam" id="PF07819"/>
    </source>
</evidence>
<evidence type="ECO:0000256" key="9">
    <source>
        <dbReference type="ARBA" id="ARBA00023136"/>
    </source>
</evidence>
<evidence type="ECO:0000256" key="2">
    <source>
        <dbReference type="ARBA" id="ARBA00006931"/>
    </source>
</evidence>
<comment type="function">
    <text evidence="10">Involved in inositol deacylation of GPI-anchored proteins which plays important roles in the quality control and ER-associated degradation of GPI-anchored proteins.</text>
</comment>
<dbReference type="InterPro" id="IPR012908">
    <property type="entry name" value="PGAP1-ab_dom-like"/>
</dbReference>
<accession>A0A0B2VTZ1</accession>
<protein>
    <recommendedName>
        <fullName evidence="10">GPI inositol-deacylase</fullName>
        <ecNumber evidence="10">3.1.-.-</ecNumber>
    </recommendedName>
</protein>
<dbReference type="OrthoDB" id="348976at2759"/>
<dbReference type="InterPro" id="IPR029058">
    <property type="entry name" value="AB_hydrolase_fold"/>
</dbReference>
<feature type="transmembrane region" description="Helical" evidence="10">
    <location>
        <begin position="620"/>
        <end position="647"/>
    </location>
</feature>
<keyword evidence="13" id="KW-1185">Reference proteome</keyword>
<feature type="transmembrane region" description="Helical" evidence="10">
    <location>
        <begin position="597"/>
        <end position="613"/>
    </location>
</feature>
<evidence type="ECO:0000256" key="7">
    <source>
        <dbReference type="ARBA" id="ARBA00022927"/>
    </source>
</evidence>
<proteinExistence type="inferred from homology"/>
<feature type="transmembrane region" description="Helical" evidence="10">
    <location>
        <begin position="714"/>
        <end position="739"/>
    </location>
</feature>
<dbReference type="OMA" id="GMYLERQ"/>
<evidence type="ECO:0000256" key="5">
    <source>
        <dbReference type="ARBA" id="ARBA00022801"/>
    </source>
</evidence>
<keyword evidence="7 10" id="KW-0653">Protein transport</keyword>
<keyword evidence="4 10" id="KW-0812">Transmembrane</keyword>
<reference evidence="12 13" key="1">
    <citation type="submission" date="2014-11" db="EMBL/GenBank/DDBJ databases">
        <title>Genetic blueprint of the zoonotic pathogen Toxocara canis.</title>
        <authorList>
            <person name="Zhu X.-Q."/>
            <person name="Korhonen P.K."/>
            <person name="Cai H."/>
            <person name="Young N.D."/>
            <person name="Nejsum P."/>
            <person name="von Samson-Himmelstjerna G."/>
            <person name="Boag P.R."/>
            <person name="Tan P."/>
            <person name="Li Q."/>
            <person name="Min J."/>
            <person name="Yang Y."/>
            <person name="Wang X."/>
            <person name="Fang X."/>
            <person name="Hall R.S."/>
            <person name="Hofmann A."/>
            <person name="Sternberg P.W."/>
            <person name="Jex A.R."/>
            <person name="Gasser R.B."/>
        </authorList>
    </citation>
    <scope>NUCLEOTIDE SEQUENCE [LARGE SCALE GENOMIC DNA]</scope>
    <source>
        <strain evidence="12">PN_DK_2014</strain>
    </source>
</reference>
<keyword evidence="6 10" id="KW-0256">Endoplasmic reticulum</keyword>
<dbReference type="EMBL" id="JPKZ01000487">
    <property type="protein sequence ID" value="KHN87021.1"/>
    <property type="molecule type" value="Genomic_DNA"/>
</dbReference>
<evidence type="ECO:0000256" key="3">
    <source>
        <dbReference type="ARBA" id="ARBA00022448"/>
    </source>
</evidence>
<evidence type="ECO:0000313" key="13">
    <source>
        <dbReference type="Proteomes" id="UP000031036"/>
    </source>
</evidence>
<dbReference type="PANTHER" id="PTHR15495:SF7">
    <property type="entry name" value="GPI INOSITOL-DEACYLASE"/>
    <property type="match status" value="1"/>
</dbReference>
<organism evidence="12 13">
    <name type="scientific">Toxocara canis</name>
    <name type="common">Canine roundworm</name>
    <dbReference type="NCBI Taxonomy" id="6265"/>
    <lineage>
        <taxon>Eukaryota</taxon>
        <taxon>Metazoa</taxon>
        <taxon>Ecdysozoa</taxon>
        <taxon>Nematoda</taxon>
        <taxon>Chromadorea</taxon>
        <taxon>Rhabditida</taxon>
        <taxon>Spirurina</taxon>
        <taxon>Ascaridomorpha</taxon>
        <taxon>Ascaridoidea</taxon>
        <taxon>Toxocaridae</taxon>
        <taxon>Toxocara</taxon>
    </lineage>
</organism>
<keyword evidence="3 10" id="KW-0813">Transport</keyword>
<evidence type="ECO:0000256" key="6">
    <source>
        <dbReference type="ARBA" id="ARBA00022824"/>
    </source>
</evidence>
<name>A0A0B2VTZ1_TOXCA</name>
<feature type="domain" description="GPI inositol-deacylase PGAP1-like alpha/beta" evidence="11">
    <location>
        <begin position="94"/>
        <end position="305"/>
    </location>
</feature>
<evidence type="ECO:0000256" key="1">
    <source>
        <dbReference type="ARBA" id="ARBA00004477"/>
    </source>
</evidence>
<dbReference type="Gene3D" id="3.40.50.1820">
    <property type="entry name" value="alpha/beta hydrolase"/>
    <property type="match status" value="1"/>
</dbReference>
<dbReference type="GO" id="GO:0006888">
    <property type="term" value="P:endoplasmic reticulum to Golgi vesicle-mediated transport"/>
    <property type="evidence" value="ECO:0007669"/>
    <property type="project" value="TreeGrafter"/>
</dbReference>
<evidence type="ECO:0000256" key="10">
    <source>
        <dbReference type="RuleBase" id="RU365011"/>
    </source>
</evidence>
<dbReference type="GO" id="GO:0015031">
    <property type="term" value="P:protein transport"/>
    <property type="evidence" value="ECO:0007669"/>
    <property type="project" value="UniProtKB-KW"/>
</dbReference>